<accession>A0A9W6PRC9</accession>
<dbReference type="SMART" id="SM00344">
    <property type="entry name" value="HTH_ASNC"/>
    <property type="match status" value="1"/>
</dbReference>
<dbReference type="GO" id="GO:0043565">
    <property type="term" value="F:sequence-specific DNA binding"/>
    <property type="evidence" value="ECO:0007669"/>
    <property type="project" value="InterPro"/>
</dbReference>
<dbReference type="InterPro" id="IPR019887">
    <property type="entry name" value="Tscrpt_reg_AsnC/Lrp_C"/>
</dbReference>
<organism evidence="6 7">
    <name type="scientific">Actinomadura rubrobrunea</name>
    <dbReference type="NCBI Taxonomy" id="115335"/>
    <lineage>
        <taxon>Bacteria</taxon>
        <taxon>Bacillati</taxon>
        <taxon>Actinomycetota</taxon>
        <taxon>Actinomycetes</taxon>
        <taxon>Streptosporangiales</taxon>
        <taxon>Thermomonosporaceae</taxon>
        <taxon>Actinomadura</taxon>
    </lineage>
</organism>
<dbReference type="PRINTS" id="PR00033">
    <property type="entry name" value="HTHASNC"/>
</dbReference>
<dbReference type="GO" id="GO:0005829">
    <property type="term" value="C:cytosol"/>
    <property type="evidence" value="ECO:0007669"/>
    <property type="project" value="TreeGrafter"/>
</dbReference>
<dbReference type="EMBL" id="BSRZ01000001">
    <property type="protein sequence ID" value="GLW62115.1"/>
    <property type="molecule type" value="Genomic_DNA"/>
</dbReference>
<feature type="compositionally biased region" description="Basic and acidic residues" evidence="4">
    <location>
        <begin position="166"/>
        <end position="181"/>
    </location>
</feature>
<keyword evidence="1" id="KW-0805">Transcription regulation</keyword>
<dbReference type="SUPFAM" id="SSF54909">
    <property type="entry name" value="Dimeric alpha+beta barrel"/>
    <property type="match status" value="1"/>
</dbReference>
<dbReference type="AlphaFoldDB" id="A0A9W6PRC9"/>
<evidence type="ECO:0000259" key="5">
    <source>
        <dbReference type="PROSITE" id="PS50956"/>
    </source>
</evidence>
<protein>
    <recommendedName>
        <fullName evidence="5">HTH asnC-type domain-containing protein</fullName>
    </recommendedName>
</protein>
<dbReference type="InterPro" id="IPR036388">
    <property type="entry name" value="WH-like_DNA-bd_sf"/>
</dbReference>
<dbReference type="PANTHER" id="PTHR30154:SF34">
    <property type="entry name" value="TRANSCRIPTIONAL REGULATOR AZLB"/>
    <property type="match status" value="1"/>
</dbReference>
<dbReference type="Pfam" id="PF13412">
    <property type="entry name" value="HTH_24"/>
    <property type="match status" value="1"/>
</dbReference>
<dbReference type="InterPro" id="IPR011008">
    <property type="entry name" value="Dimeric_a/b-barrel"/>
</dbReference>
<evidence type="ECO:0000256" key="3">
    <source>
        <dbReference type="ARBA" id="ARBA00023163"/>
    </source>
</evidence>
<dbReference type="InterPro" id="IPR019888">
    <property type="entry name" value="Tscrpt_reg_AsnC-like"/>
</dbReference>
<dbReference type="Pfam" id="PF01037">
    <property type="entry name" value="AsnC_trans_reg"/>
    <property type="match status" value="1"/>
</dbReference>
<feature type="compositionally biased region" description="Low complexity" evidence="4">
    <location>
        <begin position="197"/>
        <end position="211"/>
    </location>
</feature>
<evidence type="ECO:0000313" key="6">
    <source>
        <dbReference type="EMBL" id="GLW62115.1"/>
    </source>
</evidence>
<dbReference type="GO" id="GO:0043200">
    <property type="term" value="P:response to amino acid"/>
    <property type="evidence" value="ECO:0007669"/>
    <property type="project" value="TreeGrafter"/>
</dbReference>
<dbReference type="Gene3D" id="3.30.70.920">
    <property type="match status" value="1"/>
</dbReference>
<feature type="domain" description="HTH asnC-type" evidence="5">
    <location>
        <begin position="11"/>
        <end position="72"/>
    </location>
</feature>
<evidence type="ECO:0000256" key="1">
    <source>
        <dbReference type="ARBA" id="ARBA00023015"/>
    </source>
</evidence>
<keyword evidence="2" id="KW-0238">DNA-binding</keyword>
<proteinExistence type="predicted"/>
<dbReference type="SUPFAM" id="SSF46785">
    <property type="entry name" value="Winged helix' DNA-binding domain"/>
    <property type="match status" value="1"/>
</dbReference>
<evidence type="ECO:0000256" key="4">
    <source>
        <dbReference type="SAM" id="MobiDB-lite"/>
    </source>
</evidence>
<feature type="region of interest" description="Disordered" evidence="4">
    <location>
        <begin position="166"/>
        <end position="211"/>
    </location>
</feature>
<keyword evidence="7" id="KW-1185">Reference proteome</keyword>
<name>A0A9W6PRC9_9ACTN</name>
<dbReference type="Proteomes" id="UP001165124">
    <property type="component" value="Unassembled WGS sequence"/>
</dbReference>
<sequence>MKEDAVPAEPVDGLDGRLIELLAAEPRIGVLEASRRLGVARGTVQARLDRLARRGVIRGYGPDIDPAALGYGVTAFVTLQIRQPGGHDPVAERLAAIPEVIEAHTITGPGDMLCRIVARSNQDLQRVIDLVVDVRGVERASTVISLATQVPYRTLPLVRQAARAAESRAAESRAAESRPAEPRAVGSRAVGPGGAEPPGLRPRGTRPGTRA</sequence>
<dbReference type="InterPro" id="IPR000485">
    <property type="entry name" value="AsnC-type_HTH_dom"/>
</dbReference>
<dbReference type="Gene3D" id="1.10.10.10">
    <property type="entry name" value="Winged helix-like DNA-binding domain superfamily/Winged helix DNA-binding domain"/>
    <property type="match status" value="1"/>
</dbReference>
<keyword evidence="3" id="KW-0804">Transcription</keyword>
<evidence type="ECO:0000313" key="7">
    <source>
        <dbReference type="Proteomes" id="UP001165124"/>
    </source>
</evidence>
<dbReference type="PROSITE" id="PS50956">
    <property type="entry name" value="HTH_ASNC_2"/>
    <property type="match status" value="1"/>
</dbReference>
<dbReference type="PANTHER" id="PTHR30154">
    <property type="entry name" value="LEUCINE-RESPONSIVE REGULATORY PROTEIN"/>
    <property type="match status" value="1"/>
</dbReference>
<dbReference type="InterPro" id="IPR036390">
    <property type="entry name" value="WH_DNA-bd_sf"/>
</dbReference>
<reference evidence="6" key="1">
    <citation type="submission" date="2023-02" db="EMBL/GenBank/DDBJ databases">
        <title>Actinomadura rubrobrunea NBRC 14622.</title>
        <authorList>
            <person name="Ichikawa N."/>
            <person name="Sato H."/>
            <person name="Tonouchi N."/>
        </authorList>
    </citation>
    <scope>NUCLEOTIDE SEQUENCE</scope>
    <source>
        <strain evidence="6">NBRC 14622</strain>
    </source>
</reference>
<gene>
    <name evidence="6" type="ORF">Arub01_03590</name>
</gene>
<comment type="caution">
    <text evidence="6">The sequence shown here is derived from an EMBL/GenBank/DDBJ whole genome shotgun (WGS) entry which is preliminary data.</text>
</comment>
<evidence type="ECO:0000256" key="2">
    <source>
        <dbReference type="ARBA" id="ARBA00023125"/>
    </source>
</evidence>